<name>A0ABN7Q3M3_9BURK</name>
<dbReference type="Proteomes" id="UP000672657">
    <property type="component" value="Unassembled WGS sequence"/>
</dbReference>
<evidence type="ECO:0000259" key="5">
    <source>
        <dbReference type="PROSITE" id="PS50931"/>
    </source>
</evidence>
<dbReference type="Gene3D" id="1.10.10.10">
    <property type="entry name" value="Winged helix-like DNA-binding domain superfamily/Winged helix DNA-binding domain"/>
    <property type="match status" value="1"/>
</dbReference>
<protein>
    <submittedName>
        <fullName evidence="6">HTH-type transcriptional regulator PgrR</fullName>
    </submittedName>
</protein>
<evidence type="ECO:0000256" key="4">
    <source>
        <dbReference type="ARBA" id="ARBA00023163"/>
    </source>
</evidence>
<keyword evidence="7" id="KW-1185">Reference proteome</keyword>
<accession>A0ABN7Q3M3</accession>
<gene>
    <name evidence="6" type="primary">pgrR_6</name>
    <name evidence="6" type="ORF">LMG26411_05080</name>
</gene>
<dbReference type="InterPro" id="IPR058163">
    <property type="entry name" value="LysR-type_TF_proteobact-type"/>
</dbReference>
<dbReference type="SUPFAM" id="SSF46785">
    <property type="entry name" value="Winged helix' DNA-binding domain"/>
    <property type="match status" value="1"/>
</dbReference>
<dbReference type="PANTHER" id="PTHR30537">
    <property type="entry name" value="HTH-TYPE TRANSCRIPTIONAL REGULATOR"/>
    <property type="match status" value="1"/>
</dbReference>
<feature type="domain" description="HTH lysR-type" evidence="5">
    <location>
        <begin position="41"/>
        <end position="93"/>
    </location>
</feature>
<dbReference type="CDD" id="cd08472">
    <property type="entry name" value="PBP2_CrgA_like_3"/>
    <property type="match status" value="1"/>
</dbReference>
<keyword evidence="4" id="KW-0804">Transcription</keyword>
<dbReference type="PROSITE" id="PS50931">
    <property type="entry name" value="HTH_LYSR"/>
    <property type="match status" value="1"/>
</dbReference>
<dbReference type="PANTHER" id="PTHR30537:SF72">
    <property type="entry name" value="LYSR FAMILY TRANSCRIPTIONAL REGULATOR"/>
    <property type="match status" value="1"/>
</dbReference>
<dbReference type="Pfam" id="PF00126">
    <property type="entry name" value="HTH_1"/>
    <property type="match status" value="1"/>
</dbReference>
<evidence type="ECO:0000313" key="6">
    <source>
        <dbReference type="EMBL" id="CAG2155939.1"/>
    </source>
</evidence>
<evidence type="ECO:0000256" key="2">
    <source>
        <dbReference type="ARBA" id="ARBA00023015"/>
    </source>
</evidence>
<evidence type="ECO:0000256" key="3">
    <source>
        <dbReference type="ARBA" id="ARBA00023125"/>
    </source>
</evidence>
<dbReference type="SUPFAM" id="SSF53850">
    <property type="entry name" value="Periplasmic binding protein-like II"/>
    <property type="match status" value="1"/>
</dbReference>
<reference evidence="6 7" key="1">
    <citation type="submission" date="2021-03" db="EMBL/GenBank/DDBJ databases">
        <authorList>
            <person name="Peeters C."/>
        </authorList>
    </citation>
    <scope>NUCLEOTIDE SEQUENCE [LARGE SCALE GENOMIC DNA]</scope>
    <source>
        <strain evidence="6 7">LMG 26411</strain>
    </source>
</reference>
<dbReference type="InterPro" id="IPR005119">
    <property type="entry name" value="LysR_subst-bd"/>
</dbReference>
<dbReference type="Gene3D" id="3.40.190.290">
    <property type="match status" value="1"/>
</dbReference>
<dbReference type="EMBL" id="CAJPVI010000035">
    <property type="protein sequence ID" value="CAG2155939.1"/>
    <property type="molecule type" value="Genomic_DNA"/>
</dbReference>
<comment type="similarity">
    <text evidence="1">Belongs to the LysR transcriptional regulatory family.</text>
</comment>
<organism evidence="6 7">
    <name type="scientific">Cupriavidus numazuensis</name>
    <dbReference type="NCBI Taxonomy" id="221992"/>
    <lineage>
        <taxon>Bacteria</taxon>
        <taxon>Pseudomonadati</taxon>
        <taxon>Pseudomonadota</taxon>
        <taxon>Betaproteobacteria</taxon>
        <taxon>Burkholderiales</taxon>
        <taxon>Burkholderiaceae</taxon>
        <taxon>Cupriavidus</taxon>
    </lineage>
</organism>
<evidence type="ECO:0000256" key="1">
    <source>
        <dbReference type="ARBA" id="ARBA00009437"/>
    </source>
</evidence>
<dbReference type="InterPro" id="IPR000847">
    <property type="entry name" value="LysR_HTH_N"/>
</dbReference>
<keyword evidence="3" id="KW-0238">DNA-binding</keyword>
<comment type="caution">
    <text evidence="6">The sequence shown here is derived from an EMBL/GenBank/DDBJ whole genome shotgun (WGS) entry which is preliminary data.</text>
</comment>
<proteinExistence type="inferred from homology"/>
<keyword evidence="2" id="KW-0805">Transcription regulation</keyword>
<evidence type="ECO:0000313" key="7">
    <source>
        <dbReference type="Proteomes" id="UP000672657"/>
    </source>
</evidence>
<dbReference type="InterPro" id="IPR036390">
    <property type="entry name" value="WH_DNA-bd_sf"/>
</dbReference>
<dbReference type="InterPro" id="IPR036388">
    <property type="entry name" value="WH-like_DNA-bd_sf"/>
</dbReference>
<sequence length="347" mass="38109">MAPGLHIAPATNPRTFAPVAPFGEPSGNIGRKLIMDRLVSMQAFTRVVDMGSFARAADSLDLPKATLTRLIQNLETHLGVKLLHRTTRRISVTSDGAAYYERCVRILADVEEAEQSLTRHNNSPKGTLSVDTTAGLARLALIPHLHDFFAAYPELKLDLTINGKPIDLLQEGVDVVLRVGAVDESMVARRIGQLKLAFFASPIYLNRFGTPHELADLAQHKAVNHLSNRTGREWPWQFTRGHESTEILLPSAISTNDGDVYLECTLAGHGLACLSRVMAEPYVASGRLVEVMSDWQSEELPISAMYPQNRHLSAKVRVFVNWVADIFGRHPHFGAAPQQGGVTQLAA</sequence>
<dbReference type="Pfam" id="PF03466">
    <property type="entry name" value="LysR_substrate"/>
    <property type="match status" value="1"/>
</dbReference>